<keyword evidence="1" id="KW-0812">Transmembrane</keyword>
<feature type="transmembrane region" description="Helical" evidence="1">
    <location>
        <begin position="14"/>
        <end position="35"/>
    </location>
</feature>
<name>A0A0F9DN43_9ZZZZ</name>
<dbReference type="InterPro" id="IPR021279">
    <property type="entry name" value="DUF2721"/>
</dbReference>
<sequence length="156" mass="17148">MNSEVINILTMAKVIQTAVAPVFLITGIAATLGVLSNRLARITDRARLLERRLKVNTDDDFNKSLATELRALLKRSRCIHIAFSLSVLSALLVCAVVMFLFLSHIQSINLSVTIACCFVAAMALLICAFMSLLGEVFLATRSMRRGMIFADIDIND</sequence>
<dbReference type="Pfam" id="PF11026">
    <property type="entry name" value="DUF2721"/>
    <property type="match status" value="1"/>
</dbReference>
<keyword evidence="1" id="KW-1133">Transmembrane helix</keyword>
<keyword evidence="1" id="KW-0472">Membrane</keyword>
<dbReference type="AlphaFoldDB" id="A0A0F9DN43"/>
<comment type="caution">
    <text evidence="2">The sequence shown here is derived from an EMBL/GenBank/DDBJ whole genome shotgun (WGS) entry which is preliminary data.</text>
</comment>
<feature type="transmembrane region" description="Helical" evidence="1">
    <location>
        <begin position="108"/>
        <end position="138"/>
    </location>
</feature>
<dbReference type="EMBL" id="LAZR01028268">
    <property type="protein sequence ID" value="KKL63139.1"/>
    <property type="molecule type" value="Genomic_DNA"/>
</dbReference>
<accession>A0A0F9DN43</accession>
<feature type="transmembrane region" description="Helical" evidence="1">
    <location>
        <begin position="79"/>
        <end position="102"/>
    </location>
</feature>
<evidence type="ECO:0000256" key="1">
    <source>
        <dbReference type="SAM" id="Phobius"/>
    </source>
</evidence>
<reference evidence="2" key="1">
    <citation type="journal article" date="2015" name="Nature">
        <title>Complex archaea that bridge the gap between prokaryotes and eukaryotes.</title>
        <authorList>
            <person name="Spang A."/>
            <person name="Saw J.H."/>
            <person name="Jorgensen S.L."/>
            <person name="Zaremba-Niedzwiedzka K."/>
            <person name="Martijn J."/>
            <person name="Lind A.E."/>
            <person name="van Eijk R."/>
            <person name="Schleper C."/>
            <person name="Guy L."/>
            <person name="Ettema T.J."/>
        </authorList>
    </citation>
    <scope>NUCLEOTIDE SEQUENCE</scope>
</reference>
<gene>
    <name evidence="2" type="ORF">LCGC14_2178100</name>
</gene>
<protein>
    <recommendedName>
        <fullName evidence="3">DUF2721 domain-containing protein</fullName>
    </recommendedName>
</protein>
<evidence type="ECO:0000313" key="2">
    <source>
        <dbReference type="EMBL" id="KKL63139.1"/>
    </source>
</evidence>
<evidence type="ECO:0008006" key="3">
    <source>
        <dbReference type="Google" id="ProtNLM"/>
    </source>
</evidence>
<proteinExistence type="predicted"/>
<organism evidence="2">
    <name type="scientific">marine sediment metagenome</name>
    <dbReference type="NCBI Taxonomy" id="412755"/>
    <lineage>
        <taxon>unclassified sequences</taxon>
        <taxon>metagenomes</taxon>
        <taxon>ecological metagenomes</taxon>
    </lineage>
</organism>